<evidence type="ECO:0000313" key="2">
    <source>
        <dbReference type="Proteomes" id="UP000188605"/>
    </source>
</evidence>
<gene>
    <name evidence="1" type="ORF">AN396_12450</name>
</gene>
<dbReference type="EMBL" id="LJDB01000105">
    <property type="protein sequence ID" value="ONI37698.1"/>
    <property type="molecule type" value="Genomic_DNA"/>
</dbReference>
<organism evidence="1 2">
    <name type="scientific">Candidatus Epulonipiscium fishelsonii</name>
    <dbReference type="NCBI Taxonomy" id="77094"/>
    <lineage>
        <taxon>Bacteria</taxon>
        <taxon>Bacillati</taxon>
        <taxon>Bacillota</taxon>
        <taxon>Clostridia</taxon>
        <taxon>Lachnospirales</taxon>
        <taxon>Lachnospiraceae</taxon>
        <taxon>Candidatus Epulonipiscium</taxon>
    </lineage>
</organism>
<keyword evidence="2" id="KW-1185">Reference proteome</keyword>
<evidence type="ECO:0000313" key="1">
    <source>
        <dbReference type="EMBL" id="ONI37698.1"/>
    </source>
</evidence>
<comment type="caution">
    <text evidence="1">The sequence shown here is derived from an EMBL/GenBank/DDBJ whole genome shotgun (WGS) entry which is preliminary data.</text>
</comment>
<reference evidence="1" key="1">
    <citation type="submission" date="2016-08" db="EMBL/GenBank/DDBJ databases">
        <authorList>
            <person name="Ngugi D.K."/>
            <person name="Miyake S."/>
            <person name="Stingl U."/>
        </authorList>
    </citation>
    <scope>NUCLEOTIDE SEQUENCE</scope>
    <source>
        <strain evidence="1">SCG-B11WGA-EpuloA1</strain>
    </source>
</reference>
<sequence length="441" mass="49502">MIKYFKYLCLVAYILCFANSIYASSVPNINAEAAILIDAKTGTVLYAKNANEKYYPASITKLMTALLTIENLSPTDTVTFSKEAVYSLDKESSNIGMDIGEVITVDQALHGLLLWSANDVANGLAETIGGSIENFCKMMNQRAQDIGAVNTNFVNPHGFHDVNHYTTAYDMALIMREIYNNEYFLEIMSHPTYRIPATNVSDEIIYLSQQHSLMNSIRDSQMFRSDVIGGKTGYTSQAGNTLVTASRQGNIDLITVILKGNRLNYYDDTNKLLNYGFSSFTSLNLSTPKDILTILPLYSIHSGKLYEVATCEISVKEPLNAIVSSNIKKQDLDLNMTLPKHINFGKNIGDIVGEVNYTYKGKRLASCELMISDIKFLPAPSPYVFPKDTSNVDAFTYIYPTVVCISVSLFLILMLRLRRKKYFFDDKNKLKFHKKVQKTLK</sequence>
<name>A0ACC8X7W0_9FIRM</name>
<protein>
    <submittedName>
        <fullName evidence="1">Uncharacterized protein</fullName>
    </submittedName>
</protein>
<accession>A0ACC8X7W0</accession>
<dbReference type="Proteomes" id="UP000188605">
    <property type="component" value="Unassembled WGS sequence"/>
</dbReference>
<proteinExistence type="predicted"/>